<evidence type="ECO:0000256" key="5">
    <source>
        <dbReference type="ARBA" id="ARBA00049534"/>
    </source>
</evidence>
<dbReference type="InterPro" id="IPR014710">
    <property type="entry name" value="RmlC-like_jellyroll"/>
</dbReference>
<dbReference type="PROSITE" id="PS50801">
    <property type="entry name" value="STAS"/>
    <property type="match status" value="1"/>
</dbReference>
<dbReference type="EC" id="3.5.1.2" evidence="3 7"/>
<dbReference type="SMART" id="SM00100">
    <property type="entry name" value="cNMP"/>
    <property type="match status" value="1"/>
</dbReference>
<dbReference type="CDD" id="cd00038">
    <property type="entry name" value="CAP_ED"/>
    <property type="match status" value="1"/>
</dbReference>
<dbReference type="InterPro" id="IPR012338">
    <property type="entry name" value="Beta-lactam/transpept-like"/>
</dbReference>
<accession>H0E2E4</accession>
<dbReference type="SUPFAM" id="SSF51206">
    <property type="entry name" value="cAMP-binding domain-like"/>
    <property type="match status" value="1"/>
</dbReference>
<keyword evidence="11" id="KW-1185">Reference proteome</keyword>
<dbReference type="EMBL" id="AGUD01000043">
    <property type="protein sequence ID" value="EHN12164.1"/>
    <property type="molecule type" value="Genomic_DNA"/>
</dbReference>
<dbReference type="InterPro" id="IPR000595">
    <property type="entry name" value="cNMP-bd_dom"/>
</dbReference>
<dbReference type="InterPro" id="IPR036513">
    <property type="entry name" value="STAS_dom_sf"/>
</dbReference>
<evidence type="ECO:0000256" key="6">
    <source>
        <dbReference type="ARBA" id="ARBA00070405"/>
    </source>
</evidence>
<dbReference type="InterPro" id="IPR018490">
    <property type="entry name" value="cNMP-bd_dom_sf"/>
</dbReference>
<comment type="similarity">
    <text evidence="1 7">Belongs to the glutaminase family.</text>
</comment>
<comment type="catalytic activity">
    <reaction evidence="5 7">
        <text>L-glutamine + H2O = L-glutamate + NH4(+)</text>
        <dbReference type="Rhea" id="RHEA:15889"/>
        <dbReference type="ChEBI" id="CHEBI:15377"/>
        <dbReference type="ChEBI" id="CHEBI:28938"/>
        <dbReference type="ChEBI" id="CHEBI:29985"/>
        <dbReference type="ChEBI" id="CHEBI:58359"/>
        <dbReference type="EC" id="3.5.1.2"/>
    </reaction>
</comment>
<comment type="caution">
    <text evidence="10">The sequence shown here is derived from an EMBL/GenBank/DDBJ whole genome shotgun (WGS) entry which is preliminary data.</text>
</comment>
<evidence type="ECO:0000313" key="10">
    <source>
        <dbReference type="EMBL" id="EHN12164.1"/>
    </source>
</evidence>
<feature type="domain" description="Cyclic nucleotide-binding" evidence="8">
    <location>
        <begin position="475"/>
        <end position="595"/>
    </location>
</feature>
<dbReference type="SUPFAM" id="SSF52091">
    <property type="entry name" value="SpoIIaa-like"/>
    <property type="match status" value="1"/>
</dbReference>
<gene>
    <name evidence="7" type="primary">glsA</name>
    <name evidence="10" type="ORF">PAI11_09570</name>
</gene>
<feature type="domain" description="STAS" evidence="9">
    <location>
        <begin position="347"/>
        <end position="450"/>
    </location>
</feature>
<evidence type="ECO:0000256" key="7">
    <source>
        <dbReference type="HAMAP-Rule" id="MF_00313"/>
    </source>
</evidence>
<organism evidence="10 11">
    <name type="scientific">Patulibacter medicamentivorans</name>
    <dbReference type="NCBI Taxonomy" id="1097667"/>
    <lineage>
        <taxon>Bacteria</taxon>
        <taxon>Bacillati</taxon>
        <taxon>Actinomycetota</taxon>
        <taxon>Thermoleophilia</taxon>
        <taxon>Solirubrobacterales</taxon>
        <taxon>Patulibacteraceae</taxon>
        <taxon>Patulibacter</taxon>
    </lineage>
</organism>
<feature type="binding site" evidence="7">
    <location>
        <position position="114"/>
    </location>
    <ligand>
        <name>substrate</name>
    </ligand>
</feature>
<dbReference type="Pfam" id="PF01740">
    <property type="entry name" value="STAS"/>
    <property type="match status" value="1"/>
</dbReference>
<evidence type="ECO:0000259" key="9">
    <source>
        <dbReference type="PROSITE" id="PS50801"/>
    </source>
</evidence>
<dbReference type="RefSeq" id="WP_007571489.1">
    <property type="nucleotide sequence ID" value="NZ_AGUD01000043.1"/>
</dbReference>
<reference evidence="10 11" key="1">
    <citation type="journal article" date="2013" name="Biodegradation">
        <title>Quantitative proteomic analysis of ibuprofen-degrading Patulibacter sp. strain I11.</title>
        <authorList>
            <person name="Almeida B."/>
            <person name="Kjeldal H."/>
            <person name="Lolas I."/>
            <person name="Knudsen A.D."/>
            <person name="Carvalho G."/>
            <person name="Nielsen K.L."/>
            <person name="Barreto Crespo M.T."/>
            <person name="Stensballe A."/>
            <person name="Nielsen J.L."/>
        </authorList>
    </citation>
    <scope>NUCLEOTIDE SEQUENCE [LARGE SCALE GENOMIC DNA]</scope>
    <source>
        <strain evidence="10 11">I11</strain>
    </source>
</reference>
<keyword evidence="4 7" id="KW-0378">Hydrolase</keyword>
<dbReference type="InterPro" id="IPR002645">
    <property type="entry name" value="STAS_dom"/>
</dbReference>
<dbReference type="PANTHER" id="PTHR12544:SF29">
    <property type="entry name" value="GLUTAMINASE"/>
    <property type="match status" value="1"/>
</dbReference>
<dbReference type="SUPFAM" id="SSF56601">
    <property type="entry name" value="beta-lactamase/transpeptidase-like"/>
    <property type="match status" value="1"/>
</dbReference>
<feature type="binding site" evidence="7">
    <location>
        <position position="158"/>
    </location>
    <ligand>
        <name>substrate</name>
    </ligand>
</feature>
<protein>
    <recommendedName>
        <fullName evidence="6 7">Glutaminase</fullName>
        <ecNumber evidence="3 7">3.5.1.2</ecNumber>
    </recommendedName>
</protein>
<evidence type="ECO:0000256" key="2">
    <source>
        <dbReference type="ARBA" id="ARBA00011881"/>
    </source>
</evidence>
<dbReference type="GO" id="GO:0006537">
    <property type="term" value="P:glutamate biosynthetic process"/>
    <property type="evidence" value="ECO:0007669"/>
    <property type="project" value="TreeGrafter"/>
</dbReference>
<dbReference type="AlphaFoldDB" id="H0E2E4"/>
<dbReference type="PATRIC" id="fig|1097667.3.peg.954"/>
<feature type="binding site" evidence="7">
    <location>
        <position position="165"/>
    </location>
    <ligand>
        <name>substrate</name>
    </ligand>
</feature>
<dbReference type="NCBIfam" id="TIGR03814">
    <property type="entry name" value="Gln_ase"/>
    <property type="match status" value="1"/>
</dbReference>
<dbReference type="Pfam" id="PF04960">
    <property type="entry name" value="Glutaminase"/>
    <property type="match status" value="1"/>
</dbReference>
<sequence>MRSVVQDYVDSILGGCVVNRSGAVADYIPELAAADPDAFGICIASADGHVYEAGDTRVPFTIQSISKPFTYGLALSDRGIAAVDAKVGVEPSGDAFNEISLDPASGRPRNAMINAGAITAASLVAGDAEPERFERIRATYSRYAGRELELDQAVYESERRTGHRNRAIGYMLRTVSILEEDPEPVVDRYFRQCSLRVDARDLALMAATLANNGIQPLTGERALAPELVERVLSVMTTCGMYDGAGDWVSGVGLPAKSGVGGGVLAVLPGQVGLAVYSPRLDEHGNSVRGVEACRRLSRELELHFLHVSRGARSAVRASWDLADRPSRRRRTAEEERVLREHGRRARIYALHGDLRFAGAETVVREIVRRSDDLDLLVLDLRRVDEVAGVARRMLAELRTQLRESGCEVTIVDPDGVLPEPPAAAGGADPVAGAEAWPPRFASLDHAVEWCEDELLLRHGTPACRLDRVELAEHPLLAGRDPAEVERLRRWLVPRTAAAGERLVRRGDPPAGIFLILSGQVTVSVDGPDGQARRIATLAAGMSFGELALIARRPHAADVVADGPVELLVLEPAAFDALGREAPAAKLALIEALVTRAFETDDRAARALATRTAVGAAR</sequence>
<feature type="binding site" evidence="7">
    <location>
        <position position="241"/>
    </location>
    <ligand>
        <name>substrate</name>
    </ligand>
</feature>
<feature type="binding site" evidence="7">
    <location>
        <position position="259"/>
    </location>
    <ligand>
        <name>substrate</name>
    </ligand>
</feature>
<dbReference type="FunFam" id="3.40.710.10:FF:000005">
    <property type="entry name" value="Glutaminase"/>
    <property type="match status" value="1"/>
</dbReference>
<dbReference type="Gene3D" id="2.60.120.10">
    <property type="entry name" value="Jelly Rolls"/>
    <property type="match status" value="1"/>
</dbReference>
<dbReference type="Proteomes" id="UP000005143">
    <property type="component" value="Unassembled WGS sequence"/>
</dbReference>
<feature type="binding site" evidence="7">
    <location>
        <position position="64"/>
    </location>
    <ligand>
        <name>substrate</name>
    </ligand>
</feature>
<evidence type="ECO:0000256" key="3">
    <source>
        <dbReference type="ARBA" id="ARBA00012918"/>
    </source>
</evidence>
<evidence type="ECO:0000256" key="1">
    <source>
        <dbReference type="ARBA" id="ARBA00011076"/>
    </source>
</evidence>
<dbReference type="Gene3D" id="3.30.750.24">
    <property type="entry name" value="STAS domain"/>
    <property type="match status" value="1"/>
</dbReference>
<dbReference type="GO" id="GO:0004359">
    <property type="term" value="F:glutaminase activity"/>
    <property type="evidence" value="ECO:0007669"/>
    <property type="project" value="UniProtKB-UniRule"/>
</dbReference>
<dbReference type="HAMAP" id="MF_00313">
    <property type="entry name" value="Glutaminase"/>
    <property type="match status" value="1"/>
</dbReference>
<dbReference type="InterPro" id="IPR015868">
    <property type="entry name" value="Glutaminase"/>
</dbReference>
<comment type="subunit">
    <text evidence="2 7">Homotetramer.</text>
</comment>
<dbReference type="OrthoDB" id="9788822at2"/>
<keyword evidence="7" id="KW-0007">Acetylation</keyword>
<evidence type="ECO:0000313" key="11">
    <source>
        <dbReference type="Proteomes" id="UP000005143"/>
    </source>
</evidence>
<dbReference type="GO" id="GO:0006543">
    <property type="term" value="P:L-glutamine catabolic process"/>
    <property type="evidence" value="ECO:0007669"/>
    <property type="project" value="TreeGrafter"/>
</dbReference>
<evidence type="ECO:0000256" key="4">
    <source>
        <dbReference type="ARBA" id="ARBA00022801"/>
    </source>
</evidence>
<evidence type="ECO:0000259" key="8">
    <source>
        <dbReference type="PROSITE" id="PS50042"/>
    </source>
</evidence>
<proteinExistence type="inferred from homology"/>
<name>H0E2E4_9ACTN</name>
<dbReference type="Pfam" id="PF00027">
    <property type="entry name" value="cNMP_binding"/>
    <property type="match status" value="1"/>
</dbReference>
<dbReference type="PROSITE" id="PS50042">
    <property type="entry name" value="CNMP_BINDING_3"/>
    <property type="match status" value="1"/>
</dbReference>
<dbReference type="PANTHER" id="PTHR12544">
    <property type="entry name" value="GLUTAMINASE"/>
    <property type="match status" value="1"/>
</dbReference>
<feature type="binding site" evidence="7">
    <location>
        <position position="189"/>
    </location>
    <ligand>
        <name>substrate</name>
    </ligand>
</feature>
<dbReference type="Gene3D" id="3.40.710.10">
    <property type="entry name" value="DD-peptidase/beta-lactamase superfamily"/>
    <property type="match status" value="1"/>
</dbReference>